<dbReference type="SUPFAM" id="SSF82199">
    <property type="entry name" value="SET domain"/>
    <property type="match status" value="1"/>
</dbReference>
<evidence type="ECO:0000259" key="13">
    <source>
        <dbReference type="PROSITE" id="PS50280"/>
    </source>
</evidence>
<dbReference type="InterPro" id="IPR044417">
    <property type="entry name" value="PRDM7_9_PR-SET"/>
</dbReference>
<keyword evidence="3" id="KW-0808">Transferase</keyword>
<dbReference type="GO" id="GO:0010468">
    <property type="term" value="P:regulation of gene expression"/>
    <property type="evidence" value="ECO:0007669"/>
    <property type="project" value="TreeGrafter"/>
</dbReference>
<keyword evidence="9" id="KW-0805">Transcription regulation</keyword>
<reference evidence="15" key="2">
    <citation type="submission" date="2025-08" db="UniProtKB">
        <authorList>
            <consortium name="RefSeq"/>
        </authorList>
    </citation>
    <scope>IDENTIFICATION</scope>
    <source>
        <tissue evidence="15">Blood</tissue>
    </source>
</reference>
<dbReference type="GO" id="GO:0032259">
    <property type="term" value="P:methylation"/>
    <property type="evidence" value="ECO:0007669"/>
    <property type="project" value="UniProtKB-KW"/>
</dbReference>
<keyword evidence="11" id="KW-0539">Nucleus</keyword>
<protein>
    <submittedName>
        <fullName evidence="15">PR domain zinc finger protein 10 isoform X2</fullName>
    </submittedName>
</protein>
<dbReference type="PANTHER" id="PTHR16515">
    <property type="entry name" value="PR DOMAIN ZINC FINGER PROTEIN"/>
    <property type="match status" value="1"/>
</dbReference>
<dbReference type="InterPro" id="IPR001214">
    <property type="entry name" value="SET_dom"/>
</dbReference>
<keyword evidence="2" id="KW-0489">Methyltransferase</keyword>
<dbReference type="Pfam" id="PF21549">
    <property type="entry name" value="PRDM2_PR"/>
    <property type="match status" value="1"/>
</dbReference>
<evidence type="ECO:0000256" key="3">
    <source>
        <dbReference type="ARBA" id="ARBA00022679"/>
    </source>
</evidence>
<evidence type="ECO:0000256" key="9">
    <source>
        <dbReference type="ARBA" id="ARBA00023015"/>
    </source>
</evidence>
<keyword evidence="7" id="KW-0863">Zinc-finger</keyword>
<reference evidence="14" key="1">
    <citation type="journal article" date="2016" name="Nat. Commun.">
        <title>The channel catfish genome sequence provides insights into the evolution of scale formation in teleosts.</title>
        <authorList>
            <person name="Liu Z."/>
            <person name="Liu S."/>
            <person name="Yao J."/>
            <person name="Bao L."/>
            <person name="Zhang J."/>
            <person name="Li Y."/>
            <person name="Jiang C."/>
            <person name="Sun L."/>
            <person name="Wang R."/>
            <person name="Zhang Y."/>
            <person name="Zhou T."/>
            <person name="Zeng Q."/>
            <person name="Fu Q."/>
            <person name="Gao S."/>
            <person name="Li N."/>
            <person name="Koren S."/>
            <person name="Jiang Y."/>
            <person name="Zimin A."/>
            <person name="Xu P."/>
            <person name="Phillippy A.M."/>
            <person name="Geng X."/>
            <person name="Song L."/>
            <person name="Sun F."/>
            <person name="Li C."/>
            <person name="Wang X."/>
            <person name="Chen A."/>
            <person name="Jin Y."/>
            <person name="Yuan Z."/>
            <person name="Yang Y."/>
            <person name="Tan S."/>
            <person name="Peatman E."/>
            <person name="Lu J."/>
            <person name="Qin Z."/>
            <person name="Dunham R."/>
            <person name="Li Z."/>
            <person name="Sonstegard T."/>
            <person name="Feng J."/>
            <person name="Danzmann R.G."/>
            <person name="Schroeder S."/>
            <person name="Scheffler B."/>
            <person name="Duke M.V."/>
            <person name="Ballard L."/>
            <person name="Kucuktas H."/>
            <person name="Kaltenboeck L."/>
            <person name="Liu H."/>
            <person name="Armbruster J."/>
            <person name="Xie Y."/>
            <person name="Kirby M.L."/>
            <person name="Tian Y."/>
            <person name="Flanagan M.E."/>
            <person name="Mu W."/>
            <person name="Waldbieser G.C."/>
        </authorList>
    </citation>
    <scope>NUCLEOTIDE SEQUENCE [LARGE SCALE GENOMIC DNA]</scope>
    <source>
        <strain evidence="14">SDA103</strain>
    </source>
</reference>
<feature type="region of interest" description="Disordered" evidence="12">
    <location>
        <begin position="24"/>
        <end position="52"/>
    </location>
</feature>
<dbReference type="GO" id="GO:0008270">
    <property type="term" value="F:zinc ion binding"/>
    <property type="evidence" value="ECO:0007669"/>
    <property type="project" value="UniProtKB-KW"/>
</dbReference>
<evidence type="ECO:0000313" key="15">
    <source>
        <dbReference type="RefSeq" id="XP_053539921.1"/>
    </source>
</evidence>
<gene>
    <name evidence="15" type="primary">LOC108272979</name>
</gene>
<evidence type="ECO:0000256" key="12">
    <source>
        <dbReference type="SAM" id="MobiDB-lite"/>
    </source>
</evidence>
<dbReference type="GO" id="GO:0042054">
    <property type="term" value="F:histone methyltransferase activity"/>
    <property type="evidence" value="ECO:0007669"/>
    <property type="project" value="InterPro"/>
</dbReference>
<dbReference type="CDD" id="cd19193">
    <property type="entry name" value="PR-SET_PRDM7_9"/>
    <property type="match status" value="1"/>
</dbReference>
<dbReference type="AlphaFoldDB" id="A0A9F7RMV8"/>
<dbReference type="PROSITE" id="PS50280">
    <property type="entry name" value="SET"/>
    <property type="match status" value="1"/>
</dbReference>
<proteinExistence type="predicted"/>
<sequence>MKSAEASPSCETPAVTLSQLSKAVQTNTSVTSAGGSTSSVGHFSPEDQLKEEFQKKVIKEEPEDDDYHSGKASSCVGRVTSVDQQNEVFHEKLVKDESNDGDYFCGETSSCVGYVTSVEQQNEGFHIKLVKDEPEDGDYFCGETSSCVGHVTAMDQQNEVFHENLVKEEPEDGDYFCGETSSCVVHLTIVDQQMEEFQEQPLKEEETNENDYLYCEHCRSFFLNKCEIHGPALFLPDTPVPMGVSDRARQTLPPGLEVQKSGIPGAGMGVFNKGDTVPVGAHFGPYQGDLVDREEAMASSYSWVICKSRHFEKYIDGKRVTHANWMRYVNCAHNNEETNLMAFQYQGEIFYRCCRPIEPRQELLVWYEEKYAKDLGVTFNSIWDKKCSVRDSMAGGQAKKGQREKRKGKEGR</sequence>
<evidence type="ECO:0000256" key="11">
    <source>
        <dbReference type="ARBA" id="ARBA00023242"/>
    </source>
</evidence>
<feature type="region of interest" description="Disordered" evidence="12">
    <location>
        <begin position="392"/>
        <end position="412"/>
    </location>
</feature>
<feature type="compositionally biased region" description="Basic residues" evidence="12">
    <location>
        <begin position="400"/>
        <end position="412"/>
    </location>
</feature>
<evidence type="ECO:0000256" key="2">
    <source>
        <dbReference type="ARBA" id="ARBA00022603"/>
    </source>
</evidence>
<keyword evidence="8" id="KW-0862">Zinc</keyword>
<dbReference type="RefSeq" id="XP_053539921.1">
    <property type="nucleotide sequence ID" value="XM_053683946.1"/>
</dbReference>
<evidence type="ECO:0000313" key="14">
    <source>
        <dbReference type="Proteomes" id="UP000221080"/>
    </source>
</evidence>
<accession>A0A9F7RMV8</accession>
<evidence type="ECO:0000256" key="5">
    <source>
        <dbReference type="ARBA" id="ARBA00022723"/>
    </source>
</evidence>
<evidence type="ECO:0000256" key="4">
    <source>
        <dbReference type="ARBA" id="ARBA00022691"/>
    </source>
</evidence>
<dbReference type="InterPro" id="IPR050331">
    <property type="entry name" value="Zinc_finger"/>
</dbReference>
<dbReference type="Proteomes" id="UP000221080">
    <property type="component" value="Chromosome 12"/>
</dbReference>
<keyword evidence="4" id="KW-0949">S-adenosyl-L-methionine</keyword>
<dbReference type="PANTHER" id="PTHR16515:SF66">
    <property type="entry name" value="C2H2-TYPE DOMAIN-CONTAINING PROTEIN"/>
    <property type="match status" value="1"/>
</dbReference>
<dbReference type="GeneID" id="108272979"/>
<name>A0A9F7RMV8_ICTPU</name>
<keyword evidence="10" id="KW-0804">Transcription</keyword>
<dbReference type="InterPro" id="IPR046341">
    <property type="entry name" value="SET_dom_sf"/>
</dbReference>
<keyword evidence="5" id="KW-0479">Metal-binding</keyword>
<dbReference type="Gene3D" id="2.170.270.10">
    <property type="entry name" value="SET domain"/>
    <property type="match status" value="1"/>
</dbReference>
<evidence type="ECO:0000256" key="1">
    <source>
        <dbReference type="ARBA" id="ARBA00004123"/>
    </source>
</evidence>
<evidence type="ECO:0000256" key="6">
    <source>
        <dbReference type="ARBA" id="ARBA00022737"/>
    </source>
</evidence>
<evidence type="ECO:0000256" key="10">
    <source>
        <dbReference type="ARBA" id="ARBA00023163"/>
    </source>
</evidence>
<feature type="domain" description="SET" evidence="13">
    <location>
        <begin position="254"/>
        <end position="368"/>
    </location>
</feature>
<keyword evidence="14" id="KW-1185">Reference proteome</keyword>
<comment type="subcellular location">
    <subcellularLocation>
        <location evidence="1">Nucleus</location>
    </subcellularLocation>
</comment>
<feature type="compositionally biased region" description="Low complexity" evidence="12">
    <location>
        <begin position="28"/>
        <end position="41"/>
    </location>
</feature>
<organism evidence="14 15">
    <name type="scientific">Ictalurus punctatus</name>
    <name type="common">Channel catfish</name>
    <name type="synonym">Silurus punctatus</name>
    <dbReference type="NCBI Taxonomy" id="7998"/>
    <lineage>
        <taxon>Eukaryota</taxon>
        <taxon>Metazoa</taxon>
        <taxon>Chordata</taxon>
        <taxon>Craniata</taxon>
        <taxon>Vertebrata</taxon>
        <taxon>Euteleostomi</taxon>
        <taxon>Actinopterygii</taxon>
        <taxon>Neopterygii</taxon>
        <taxon>Teleostei</taxon>
        <taxon>Ostariophysi</taxon>
        <taxon>Siluriformes</taxon>
        <taxon>Ictaluridae</taxon>
        <taxon>Ictalurus</taxon>
    </lineage>
</organism>
<keyword evidence="6" id="KW-0677">Repeat</keyword>
<evidence type="ECO:0000256" key="8">
    <source>
        <dbReference type="ARBA" id="ARBA00022833"/>
    </source>
</evidence>
<evidence type="ECO:0000256" key="7">
    <source>
        <dbReference type="ARBA" id="ARBA00022771"/>
    </source>
</evidence>
<dbReference type="GO" id="GO:0005634">
    <property type="term" value="C:nucleus"/>
    <property type="evidence" value="ECO:0007669"/>
    <property type="project" value="UniProtKB-SubCell"/>
</dbReference>